<accession>A0A6N6RFQ5</accession>
<proteinExistence type="predicted"/>
<dbReference type="EMBL" id="WBVO01000006">
    <property type="protein sequence ID" value="KAB2809995.1"/>
    <property type="molecule type" value="Genomic_DNA"/>
</dbReference>
<comment type="caution">
    <text evidence="1">The sequence shown here is derived from an EMBL/GenBank/DDBJ whole genome shotgun (WGS) entry which is preliminary data.</text>
</comment>
<organism evidence="1 2">
    <name type="scientific">Phaeocystidibacter luteus</name>
    <dbReference type="NCBI Taxonomy" id="911197"/>
    <lineage>
        <taxon>Bacteria</taxon>
        <taxon>Pseudomonadati</taxon>
        <taxon>Bacteroidota</taxon>
        <taxon>Flavobacteriia</taxon>
        <taxon>Flavobacteriales</taxon>
        <taxon>Phaeocystidibacteraceae</taxon>
        <taxon>Phaeocystidibacter</taxon>
    </lineage>
</organism>
<reference evidence="1 2" key="1">
    <citation type="submission" date="2019-09" db="EMBL/GenBank/DDBJ databases">
        <title>Genomes of family Cryomorphaceae.</title>
        <authorList>
            <person name="Bowman J.P."/>
        </authorList>
    </citation>
    <scope>NUCLEOTIDE SEQUENCE [LARGE SCALE GENOMIC DNA]</scope>
    <source>
        <strain evidence="1 2">LMG 25704</strain>
    </source>
</reference>
<protein>
    <submittedName>
        <fullName evidence="1">Uncharacterized protein</fullName>
    </submittedName>
</protein>
<name>A0A6N6RFQ5_9FLAO</name>
<keyword evidence="2" id="KW-1185">Reference proteome</keyword>
<evidence type="ECO:0000313" key="1">
    <source>
        <dbReference type="EMBL" id="KAB2809995.1"/>
    </source>
</evidence>
<dbReference type="RefSeq" id="WP_151667496.1">
    <property type="nucleotide sequence ID" value="NZ_WBVO01000006.1"/>
</dbReference>
<dbReference type="AlphaFoldDB" id="A0A6N6RFQ5"/>
<dbReference type="Proteomes" id="UP000468650">
    <property type="component" value="Unassembled WGS sequence"/>
</dbReference>
<gene>
    <name evidence="1" type="ORF">F8C67_08940</name>
</gene>
<sequence>MNWKRSLQILVLPLLLCAHCDDDPVERAYFSTAHFKLNGDPYIPDGSGIGCSGIDVRWTDSTSTLRDKLTFRIENCSEFTSFIGYYAPYNGQDFTLPSDTAFKSKVVYSTLDSSTADFHLYYAIQGYFDVKTFTKPIRTSNSFITGRLHASFEFTLVDSLHHDTLYITEGHIDSEVFPR</sequence>
<evidence type="ECO:0000313" key="2">
    <source>
        <dbReference type="Proteomes" id="UP000468650"/>
    </source>
</evidence>